<sequence length="221" mass="24789">MVRLCIFDLDGTLIDSLKDLADCCNWVLEEGGFPPHPQNAYRHFVGNGIPKLIERILPEEERTEEQMASFRRRFDERYRAHCLDATKPYPGVSELLHTCREKGISLAVLSNKAEPFAKFICKEIFGEQAFDAVSGQKPEIPKKPAPDGVYSLLMGLHVRPEETVLVGDSNVDILTAQNAGIHSIGACWGFRGREELEQTGAESLADTPKDCQNIIFTKNWQ</sequence>
<keyword evidence="1" id="KW-0378">Hydrolase</keyword>
<keyword evidence="2" id="KW-1185">Reference proteome</keyword>
<accession>A0A926I6A4</accession>
<dbReference type="PRINTS" id="PR00413">
    <property type="entry name" value="HADHALOGNASE"/>
</dbReference>
<dbReference type="InterPro" id="IPR023214">
    <property type="entry name" value="HAD_sf"/>
</dbReference>
<dbReference type="Gene3D" id="1.10.150.240">
    <property type="entry name" value="Putative phosphatase, domain 2"/>
    <property type="match status" value="1"/>
</dbReference>
<dbReference type="InterPro" id="IPR036412">
    <property type="entry name" value="HAD-like_sf"/>
</dbReference>
<dbReference type="SFLD" id="SFLDG01129">
    <property type="entry name" value="C1.5:_HAD__Beta-PGM__Phosphata"/>
    <property type="match status" value="1"/>
</dbReference>
<dbReference type="AlphaFoldDB" id="A0A926I6A4"/>
<dbReference type="PANTHER" id="PTHR43434">
    <property type="entry name" value="PHOSPHOGLYCOLATE PHOSPHATASE"/>
    <property type="match status" value="1"/>
</dbReference>
<dbReference type="Gene3D" id="3.40.50.1000">
    <property type="entry name" value="HAD superfamily/HAD-like"/>
    <property type="match status" value="1"/>
</dbReference>
<dbReference type="PANTHER" id="PTHR43434:SF1">
    <property type="entry name" value="PHOSPHOGLYCOLATE PHOSPHATASE"/>
    <property type="match status" value="1"/>
</dbReference>
<organism evidence="1 2">
    <name type="scientific">Fumia xinanensis</name>
    <dbReference type="NCBI Taxonomy" id="2763659"/>
    <lineage>
        <taxon>Bacteria</taxon>
        <taxon>Bacillati</taxon>
        <taxon>Bacillota</taxon>
        <taxon>Clostridia</taxon>
        <taxon>Eubacteriales</taxon>
        <taxon>Oscillospiraceae</taxon>
        <taxon>Fumia</taxon>
    </lineage>
</organism>
<dbReference type="NCBIfam" id="TIGR01509">
    <property type="entry name" value="HAD-SF-IA-v3"/>
    <property type="match status" value="1"/>
</dbReference>
<dbReference type="InterPro" id="IPR050155">
    <property type="entry name" value="HAD-like_hydrolase_sf"/>
</dbReference>
<reference evidence="1" key="1">
    <citation type="submission" date="2020-08" db="EMBL/GenBank/DDBJ databases">
        <title>Genome public.</title>
        <authorList>
            <person name="Liu C."/>
            <person name="Sun Q."/>
        </authorList>
    </citation>
    <scope>NUCLEOTIDE SEQUENCE</scope>
    <source>
        <strain evidence="1">NSJ-33</strain>
    </source>
</reference>
<dbReference type="Pfam" id="PF13419">
    <property type="entry name" value="HAD_2"/>
    <property type="match status" value="1"/>
</dbReference>
<protein>
    <submittedName>
        <fullName evidence="1">HAD-IA family hydrolase</fullName>
    </submittedName>
</protein>
<dbReference type="InterPro" id="IPR023198">
    <property type="entry name" value="PGP-like_dom2"/>
</dbReference>
<evidence type="ECO:0000313" key="2">
    <source>
        <dbReference type="Proteomes" id="UP000610760"/>
    </source>
</evidence>
<dbReference type="EMBL" id="JACRSV010000001">
    <property type="protein sequence ID" value="MBC8558587.1"/>
    <property type="molecule type" value="Genomic_DNA"/>
</dbReference>
<comment type="caution">
    <text evidence="1">The sequence shown here is derived from an EMBL/GenBank/DDBJ whole genome shotgun (WGS) entry which is preliminary data.</text>
</comment>
<name>A0A926I6A4_9FIRM</name>
<dbReference type="InterPro" id="IPR006439">
    <property type="entry name" value="HAD-SF_hydro_IA"/>
</dbReference>
<gene>
    <name evidence="1" type="ORF">H8710_00755</name>
</gene>
<proteinExistence type="predicted"/>
<dbReference type="RefSeq" id="WP_249293478.1">
    <property type="nucleotide sequence ID" value="NZ_JACRSV010000001.1"/>
</dbReference>
<dbReference type="GO" id="GO:0008967">
    <property type="term" value="F:phosphoglycolate phosphatase activity"/>
    <property type="evidence" value="ECO:0007669"/>
    <property type="project" value="TreeGrafter"/>
</dbReference>
<dbReference type="InterPro" id="IPR041492">
    <property type="entry name" value="HAD_2"/>
</dbReference>
<dbReference type="SUPFAM" id="SSF56784">
    <property type="entry name" value="HAD-like"/>
    <property type="match status" value="1"/>
</dbReference>
<evidence type="ECO:0000313" key="1">
    <source>
        <dbReference type="EMBL" id="MBC8558587.1"/>
    </source>
</evidence>
<dbReference type="SFLD" id="SFLDG01135">
    <property type="entry name" value="C1.5.6:_HAD__Beta-PGM__Phospha"/>
    <property type="match status" value="1"/>
</dbReference>
<dbReference type="GO" id="GO:0006281">
    <property type="term" value="P:DNA repair"/>
    <property type="evidence" value="ECO:0007669"/>
    <property type="project" value="TreeGrafter"/>
</dbReference>
<dbReference type="SFLD" id="SFLDS00003">
    <property type="entry name" value="Haloacid_Dehalogenase"/>
    <property type="match status" value="1"/>
</dbReference>
<dbReference type="Proteomes" id="UP000610760">
    <property type="component" value="Unassembled WGS sequence"/>
</dbReference>
<dbReference type="GO" id="GO:0005829">
    <property type="term" value="C:cytosol"/>
    <property type="evidence" value="ECO:0007669"/>
    <property type="project" value="TreeGrafter"/>
</dbReference>